<evidence type="ECO:0000313" key="1">
    <source>
        <dbReference type="EMBL" id="KAK0135577.1"/>
    </source>
</evidence>
<name>A0AA47NTE3_MERPO</name>
<comment type="caution">
    <text evidence="1">The sequence shown here is derived from an EMBL/GenBank/DDBJ whole genome shotgun (WGS) entry which is preliminary data.</text>
</comment>
<keyword evidence="2" id="KW-1185">Reference proteome</keyword>
<organism evidence="1 2">
    <name type="scientific">Merluccius polli</name>
    <name type="common">Benguela hake</name>
    <name type="synonym">Merluccius cadenati</name>
    <dbReference type="NCBI Taxonomy" id="89951"/>
    <lineage>
        <taxon>Eukaryota</taxon>
        <taxon>Metazoa</taxon>
        <taxon>Chordata</taxon>
        <taxon>Craniata</taxon>
        <taxon>Vertebrata</taxon>
        <taxon>Euteleostomi</taxon>
        <taxon>Actinopterygii</taxon>
        <taxon>Neopterygii</taxon>
        <taxon>Teleostei</taxon>
        <taxon>Neoteleostei</taxon>
        <taxon>Acanthomorphata</taxon>
        <taxon>Zeiogadaria</taxon>
        <taxon>Gadariae</taxon>
        <taxon>Gadiformes</taxon>
        <taxon>Gadoidei</taxon>
        <taxon>Merlucciidae</taxon>
        <taxon>Merluccius</taxon>
    </lineage>
</organism>
<evidence type="ECO:0000313" key="2">
    <source>
        <dbReference type="Proteomes" id="UP001174136"/>
    </source>
</evidence>
<dbReference type="EMBL" id="JAOPHQ010005417">
    <property type="protein sequence ID" value="KAK0135577.1"/>
    <property type="molecule type" value="Genomic_DNA"/>
</dbReference>
<proteinExistence type="predicted"/>
<dbReference type="Proteomes" id="UP001174136">
    <property type="component" value="Unassembled WGS sequence"/>
</dbReference>
<dbReference type="AlphaFoldDB" id="A0AA47NTE3"/>
<accession>A0AA47NTE3</accession>
<gene>
    <name evidence="1" type="ORF">N1851_028580</name>
</gene>
<protein>
    <submittedName>
        <fullName evidence="1">Uncharacterized protein</fullName>
    </submittedName>
</protein>
<reference evidence="1" key="1">
    <citation type="journal article" date="2023" name="Front. Mar. Sci.">
        <title>A new Merluccius polli reference genome to investigate the effects of global change in West African waters.</title>
        <authorList>
            <person name="Mateo J.L."/>
            <person name="Blanco-Fernandez C."/>
            <person name="Garcia-Vazquez E."/>
            <person name="Machado-Schiaffino G."/>
        </authorList>
    </citation>
    <scope>NUCLEOTIDE SEQUENCE</scope>
    <source>
        <strain evidence="1">C29</strain>
        <tissue evidence="1">Fin</tissue>
    </source>
</reference>
<sequence>MSLNNYADDTHLYLALTPNYYSPIERLCLETINNWMCQNVLQFNKESVLGAKEESLNVEAYTSLRPLASRQLQIIKNTAARVFTRTKKAEHPSSDPSCETGSLIDFEIALFTYKSLNGLGPKYMMDMLAQYQPSRPLRPSVNDSLWVPRLTTKHVEATPDAVY</sequence>